<dbReference type="PRINTS" id="PR00469">
    <property type="entry name" value="PNDRDTASEII"/>
</dbReference>
<dbReference type="Pfam" id="PF12838">
    <property type="entry name" value="Fer4_7"/>
    <property type="match status" value="1"/>
</dbReference>
<dbReference type="InterPro" id="IPR017896">
    <property type="entry name" value="4Fe4S_Fe-S-bd"/>
</dbReference>
<dbReference type="PROSITE" id="PS51379">
    <property type="entry name" value="4FE4S_FER_2"/>
    <property type="match status" value="2"/>
</dbReference>
<evidence type="ECO:0000256" key="3">
    <source>
        <dbReference type="ARBA" id="ARBA00023014"/>
    </source>
</evidence>
<dbReference type="InterPro" id="IPR002489">
    <property type="entry name" value="Glu_synth_asu_C"/>
</dbReference>
<name>A0A4P6HQF6_9BACT</name>
<gene>
    <name evidence="5" type="ORF">C3Y92_19830</name>
</gene>
<keyword evidence="3" id="KW-0411">Iron-sulfur</keyword>
<dbReference type="Pfam" id="PF01493">
    <property type="entry name" value="GXGXG"/>
    <property type="match status" value="1"/>
</dbReference>
<reference evidence="5 6" key="1">
    <citation type="submission" date="2018-02" db="EMBL/GenBank/DDBJ databases">
        <title>Genome sequence of Desulfovibrio carbinolicus DSM 3852.</title>
        <authorList>
            <person name="Wilbanks E."/>
            <person name="Skennerton C.T."/>
            <person name="Orphan V.J."/>
        </authorList>
    </citation>
    <scope>NUCLEOTIDE SEQUENCE [LARGE SCALE GENOMIC DNA]</scope>
    <source>
        <strain evidence="5 6">DSM 3852</strain>
    </source>
</reference>
<dbReference type="InterPro" id="IPR009051">
    <property type="entry name" value="Helical_ferredxn"/>
</dbReference>
<dbReference type="EMBL" id="CP026538">
    <property type="protein sequence ID" value="QAZ69365.1"/>
    <property type="molecule type" value="Genomic_DNA"/>
</dbReference>
<dbReference type="Gene3D" id="1.10.1060.10">
    <property type="entry name" value="Alpha-helical ferredoxin"/>
    <property type="match status" value="1"/>
</dbReference>
<keyword evidence="1" id="KW-0479">Metal-binding</keyword>
<dbReference type="InterPro" id="IPR028261">
    <property type="entry name" value="DPD_II"/>
</dbReference>
<dbReference type="Gene3D" id="3.30.70.20">
    <property type="match status" value="1"/>
</dbReference>
<dbReference type="Gene3D" id="2.160.20.60">
    <property type="entry name" value="Glutamate synthase, alpha subunit, C-terminal domain"/>
    <property type="match status" value="1"/>
</dbReference>
<feature type="domain" description="4Fe-4S ferredoxin-type" evidence="4">
    <location>
        <begin position="743"/>
        <end position="772"/>
    </location>
</feature>
<dbReference type="Pfam" id="PF07992">
    <property type="entry name" value="Pyr_redox_2"/>
    <property type="match status" value="1"/>
</dbReference>
<keyword evidence="2" id="KW-0408">Iron</keyword>
<dbReference type="SUPFAM" id="SSF69336">
    <property type="entry name" value="Alpha subunit of glutamate synthase, C-terminal domain"/>
    <property type="match status" value="1"/>
</dbReference>
<dbReference type="PROSITE" id="PS00198">
    <property type="entry name" value="4FE4S_FER_1"/>
    <property type="match status" value="1"/>
</dbReference>
<dbReference type="PRINTS" id="PR00368">
    <property type="entry name" value="FADPNR"/>
</dbReference>
<dbReference type="SUPFAM" id="SSF54862">
    <property type="entry name" value="4Fe-4S ferredoxins"/>
    <property type="match status" value="1"/>
</dbReference>
<dbReference type="GO" id="GO:0046872">
    <property type="term" value="F:metal ion binding"/>
    <property type="evidence" value="ECO:0007669"/>
    <property type="project" value="UniProtKB-KW"/>
</dbReference>
<feature type="domain" description="4Fe-4S ferredoxin-type" evidence="4">
    <location>
        <begin position="718"/>
        <end position="738"/>
    </location>
</feature>
<keyword evidence="6" id="KW-1185">Reference proteome</keyword>
<dbReference type="InterPro" id="IPR036485">
    <property type="entry name" value="Glu_synth_asu_C_sf"/>
</dbReference>
<evidence type="ECO:0000259" key="4">
    <source>
        <dbReference type="PROSITE" id="PS51379"/>
    </source>
</evidence>
<dbReference type="PANTHER" id="PTHR43100">
    <property type="entry name" value="GLUTAMATE SYNTHASE [NADPH] SMALL CHAIN"/>
    <property type="match status" value="1"/>
</dbReference>
<dbReference type="InterPro" id="IPR023753">
    <property type="entry name" value="FAD/NAD-binding_dom"/>
</dbReference>
<protein>
    <submittedName>
        <fullName evidence="5">Pyridine nucleotide-disulfide oxidoreductase</fullName>
    </submittedName>
</protein>
<evidence type="ECO:0000313" key="5">
    <source>
        <dbReference type="EMBL" id="QAZ69365.1"/>
    </source>
</evidence>
<dbReference type="InterPro" id="IPR051394">
    <property type="entry name" value="Glutamate_Synthase"/>
</dbReference>
<dbReference type="Proteomes" id="UP000293296">
    <property type="component" value="Chromosome"/>
</dbReference>
<evidence type="ECO:0000256" key="1">
    <source>
        <dbReference type="ARBA" id="ARBA00022723"/>
    </source>
</evidence>
<evidence type="ECO:0000313" key="6">
    <source>
        <dbReference type="Proteomes" id="UP000293296"/>
    </source>
</evidence>
<dbReference type="OrthoDB" id="9803192at2"/>
<dbReference type="GO" id="GO:0051536">
    <property type="term" value="F:iron-sulfur cluster binding"/>
    <property type="evidence" value="ECO:0007669"/>
    <property type="project" value="UniProtKB-KW"/>
</dbReference>
<dbReference type="InterPro" id="IPR036188">
    <property type="entry name" value="FAD/NAD-bd_sf"/>
</dbReference>
<dbReference type="Pfam" id="PF14691">
    <property type="entry name" value="Fer4_20"/>
    <property type="match status" value="1"/>
</dbReference>
<accession>A0A4P6HQF6</accession>
<dbReference type="Gene3D" id="3.50.50.60">
    <property type="entry name" value="FAD/NAD(P)-binding domain"/>
    <property type="match status" value="2"/>
</dbReference>
<dbReference type="PANTHER" id="PTHR43100:SF2">
    <property type="entry name" value="BNAA03G19380D PROTEIN"/>
    <property type="match status" value="1"/>
</dbReference>
<dbReference type="RefSeq" id="WP_129355684.1">
    <property type="nucleotide sequence ID" value="NZ_CP026538.1"/>
</dbReference>
<dbReference type="SUPFAM" id="SSF51905">
    <property type="entry name" value="FAD/NAD(P)-binding domain"/>
    <property type="match status" value="1"/>
</dbReference>
<dbReference type="KEGG" id="dcb:C3Y92_19830"/>
<evidence type="ECO:0000256" key="2">
    <source>
        <dbReference type="ARBA" id="ARBA00023004"/>
    </source>
</evidence>
<organism evidence="5 6">
    <name type="scientific">Solidesulfovibrio carbinolicus</name>
    <dbReference type="NCBI Taxonomy" id="296842"/>
    <lineage>
        <taxon>Bacteria</taxon>
        <taxon>Pseudomonadati</taxon>
        <taxon>Thermodesulfobacteriota</taxon>
        <taxon>Desulfovibrionia</taxon>
        <taxon>Desulfovibrionales</taxon>
        <taxon>Desulfovibrionaceae</taxon>
        <taxon>Solidesulfovibrio</taxon>
    </lineage>
</organism>
<proteinExistence type="predicted"/>
<dbReference type="GO" id="GO:0016491">
    <property type="term" value="F:oxidoreductase activity"/>
    <property type="evidence" value="ECO:0007669"/>
    <property type="project" value="InterPro"/>
</dbReference>
<dbReference type="AlphaFoldDB" id="A0A4P6HQF6"/>
<sequence>MAQQTVTIHGIENGQRVQSRILEERIQRAVTQGARDLIVEAFGQHGIGGRLWVSREEPIRVRITGSPGQRTGSMGFPGTRIDIDGSVSDDIGWLNAGADIVVRGNAGNGACNAMAQGKVMIAGNIGSRGMTMTKQNPKYAAPELFVLGSVGDYFAEFMAGGTAVVCGFEPQNPDNVLGYRPCVGMVGGRIFFRGPHKGFSLADAKLVAIDDATFGWLTENLGKFLDAIGRPELFDALANRDDWQLIAARSPYEKTGKSRRPMGEFRAQVWDAELGRGGLIGDLDDSDRSTIGLIVTGELRRFVPVWENKKYLAPCQASCPTGIPVQERWQLVRDGLMDEAMDLALAYTPFPATVCGYLCPNLCMQGCTRNVGTLKPLDTAMLGKANVKAGKMPKLPELSGKRVAVIGGGPAGMSVAWQLRLAGHEAVIYDPAEKLGGKISSSIPSSRIPADVLDAEIARAREILPHIQTQKALSADEFAQIVTDYDYVVLAVGANKPRMLPVPGKELATPALTFLKAAKKSEGKVGKRVVIIGAGNVGCDVATEAARLGAESITLIDIQKPAAFGKEKHDAEEVGAVFKWPCFTKEITPEGVLLQSGELIPADTVLLSVGDVPDIEFLGDTIATERGHVKVNSIFQTTNPKVFAIGDIVKPGLLTQAIGMGRDAARAIDEILTGKRPCEDTRKMIDYKRAKLEYFDPRVLEFNDLDSCASQCSSCGACRDCGLCETLCPVGAITRQQKEGKEFAMVSDPDKCIGCGFCANACPCGVWSIVENTPLTT</sequence>
<dbReference type="InterPro" id="IPR017900">
    <property type="entry name" value="4Fe4S_Fe_S_CS"/>
</dbReference>